<evidence type="ECO:0000256" key="3">
    <source>
        <dbReference type="ARBA" id="ARBA00023015"/>
    </source>
</evidence>
<dbReference type="Pfam" id="PF11754">
    <property type="entry name" value="Velvet"/>
    <property type="match status" value="1"/>
</dbReference>
<name>A0A2C5XQ31_9HYPO</name>
<comment type="subcellular location">
    <subcellularLocation>
        <location evidence="1">Nucleus</location>
    </subcellularLocation>
</comment>
<dbReference type="OrthoDB" id="4925780at2759"/>
<sequence>MCPANNHGCDYWPGDRLQFNRPFNLQPGYGHAPSYPSNGNYVPAQQFFPQHQTYRQDGAVSPAPTQVNIAQFTRNGVPVAPGFVQDHNSLTRMAMVGSQPQGMFTRNLIGSLAASAFRLSDTTDHIGIWFVLQDLSVRTEGSFR</sequence>
<proteinExistence type="inferred from homology"/>
<keyword evidence="2" id="KW-0749">Sporulation</keyword>
<protein>
    <recommendedName>
        <fullName evidence="7">Velvet domain-containing protein</fullName>
    </recommendedName>
</protein>
<evidence type="ECO:0000313" key="9">
    <source>
        <dbReference type="Proteomes" id="UP000226431"/>
    </source>
</evidence>
<dbReference type="GO" id="GO:0005634">
    <property type="term" value="C:nucleus"/>
    <property type="evidence" value="ECO:0007669"/>
    <property type="project" value="UniProtKB-SubCell"/>
</dbReference>
<keyword evidence="3" id="KW-0805">Transcription regulation</keyword>
<dbReference type="Gene3D" id="2.60.40.3960">
    <property type="entry name" value="Velvet domain"/>
    <property type="match status" value="1"/>
</dbReference>
<organism evidence="8 9">
    <name type="scientific">Ophiocordyceps camponoti-rufipedis</name>
    <dbReference type="NCBI Taxonomy" id="2004952"/>
    <lineage>
        <taxon>Eukaryota</taxon>
        <taxon>Fungi</taxon>
        <taxon>Dikarya</taxon>
        <taxon>Ascomycota</taxon>
        <taxon>Pezizomycotina</taxon>
        <taxon>Sordariomycetes</taxon>
        <taxon>Hypocreomycetidae</taxon>
        <taxon>Hypocreales</taxon>
        <taxon>Ophiocordycipitaceae</taxon>
        <taxon>Ophiocordyceps</taxon>
    </lineage>
</organism>
<dbReference type="AlphaFoldDB" id="A0A2C5XQ31"/>
<dbReference type="STRING" id="2004952.A0A2C5XQ31"/>
<evidence type="ECO:0000256" key="2">
    <source>
        <dbReference type="ARBA" id="ARBA00022969"/>
    </source>
</evidence>
<dbReference type="Proteomes" id="UP000226431">
    <property type="component" value="Unassembled WGS sequence"/>
</dbReference>
<dbReference type="GO" id="GO:0030435">
    <property type="term" value="P:sporulation resulting in formation of a cellular spore"/>
    <property type="evidence" value="ECO:0007669"/>
    <property type="project" value="UniProtKB-KW"/>
</dbReference>
<reference evidence="8 9" key="1">
    <citation type="submission" date="2017-06" db="EMBL/GenBank/DDBJ databases">
        <title>Ant-infecting Ophiocordyceps genomes reveal a high diversity of potential behavioral manipulation genes and a possible major role for enterotoxins.</title>
        <authorList>
            <person name="De Bekker C."/>
            <person name="Evans H.C."/>
            <person name="Brachmann A."/>
            <person name="Hughes D.P."/>
        </authorList>
    </citation>
    <scope>NUCLEOTIDE SEQUENCE [LARGE SCALE GENOMIC DNA]</scope>
    <source>
        <strain evidence="8 9">Map16</strain>
    </source>
</reference>
<dbReference type="InterPro" id="IPR021740">
    <property type="entry name" value="Velvet"/>
</dbReference>
<gene>
    <name evidence="8" type="ORF">CDD80_180</name>
</gene>
<comment type="similarity">
    <text evidence="6">Belongs to the velvet family. VelB subfamily.</text>
</comment>
<evidence type="ECO:0000259" key="7">
    <source>
        <dbReference type="PROSITE" id="PS51821"/>
    </source>
</evidence>
<dbReference type="EMBL" id="NJES01000103">
    <property type="protein sequence ID" value="PHH77799.1"/>
    <property type="molecule type" value="Genomic_DNA"/>
</dbReference>
<dbReference type="InterPro" id="IPR037525">
    <property type="entry name" value="Velvet_dom"/>
</dbReference>
<evidence type="ECO:0000256" key="5">
    <source>
        <dbReference type="ARBA" id="ARBA00023242"/>
    </source>
</evidence>
<dbReference type="PANTHER" id="PTHR33572">
    <property type="entry name" value="SPORE DEVELOPMENT REGULATOR VOSA"/>
    <property type="match status" value="1"/>
</dbReference>
<comment type="caution">
    <text evidence="8">The sequence shown here is derived from an EMBL/GenBank/DDBJ whole genome shotgun (WGS) entry which is preliminary data.</text>
</comment>
<evidence type="ECO:0000256" key="6">
    <source>
        <dbReference type="ARBA" id="ARBA00038045"/>
    </source>
</evidence>
<feature type="domain" description="Velvet" evidence="7">
    <location>
        <begin position="1"/>
        <end position="144"/>
    </location>
</feature>
<dbReference type="PANTHER" id="PTHR33572:SF3">
    <property type="entry name" value="VELVET COMPLEX SUBUNIT B"/>
    <property type="match status" value="1"/>
</dbReference>
<accession>A0A2C5XQ31</accession>
<evidence type="ECO:0000313" key="8">
    <source>
        <dbReference type="EMBL" id="PHH77799.1"/>
    </source>
</evidence>
<keyword evidence="4" id="KW-0804">Transcription</keyword>
<evidence type="ECO:0000256" key="4">
    <source>
        <dbReference type="ARBA" id="ARBA00023163"/>
    </source>
</evidence>
<dbReference type="PROSITE" id="PS51821">
    <property type="entry name" value="VELVET"/>
    <property type="match status" value="1"/>
</dbReference>
<keyword evidence="9" id="KW-1185">Reference proteome</keyword>
<keyword evidence="5" id="KW-0539">Nucleus</keyword>
<dbReference type="InterPro" id="IPR038491">
    <property type="entry name" value="Velvet_dom_sf"/>
</dbReference>
<evidence type="ECO:0000256" key="1">
    <source>
        <dbReference type="ARBA" id="ARBA00004123"/>
    </source>
</evidence>